<dbReference type="Gene3D" id="3.40.720.10">
    <property type="entry name" value="Alkaline Phosphatase, subunit A"/>
    <property type="match status" value="1"/>
</dbReference>
<dbReference type="Proteomes" id="UP001595803">
    <property type="component" value="Unassembled WGS sequence"/>
</dbReference>
<sequence length="392" mass="41174">MLSSDLASRPDDLLWPRYDGRSLVNLLASVSRHFGVDTGHAPLATRLPLAGAQTIVLIVADGLGHFPLKRHLRAGSLPHLETRISDGEATYATMTSTFPSSTMTAMTTIHTGASPAQHGWLGTSIHQGSTVIDLLRQQDLLGGETTHLPPAVGTVYRRLADAGVTVQAVTPAAFQGSVLNGWYYDGAQEVPYETLADFPDAIARAAAGGGPRYVIAYAPDFDTVSHDHGPYSRPAADTARALDTALHALLSRLPDDGSVLVLLTADHGHSDTPADLAVNLNAPLDGLLAGPPAGEVQARFLNVRPGAEDAVQDALADHATVIPAADAWADGLFGGPPAQETFRARTGTHLAVARHGRQLTWDYPASPAVSKTGMHGGPVAEQMAVPLVMIRP</sequence>
<name>A0ABV7Z314_9DEIO</name>
<accession>A0ABV7Z314</accession>
<dbReference type="SUPFAM" id="SSF53649">
    <property type="entry name" value="Alkaline phosphatase-like"/>
    <property type="match status" value="1"/>
</dbReference>
<dbReference type="Pfam" id="PF01663">
    <property type="entry name" value="Phosphodiest"/>
    <property type="match status" value="1"/>
</dbReference>
<organism evidence="1 2">
    <name type="scientific">Deinococcus rufus</name>
    <dbReference type="NCBI Taxonomy" id="2136097"/>
    <lineage>
        <taxon>Bacteria</taxon>
        <taxon>Thermotogati</taxon>
        <taxon>Deinococcota</taxon>
        <taxon>Deinococci</taxon>
        <taxon>Deinococcales</taxon>
        <taxon>Deinococcaceae</taxon>
        <taxon>Deinococcus</taxon>
    </lineage>
</organism>
<reference evidence="2" key="1">
    <citation type="journal article" date="2019" name="Int. J. Syst. Evol. Microbiol.">
        <title>The Global Catalogue of Microorganisms (GCM) 10K type strain sequencing project: providing services to taxonomists for standard genome sequencing and annotation.</title>
        <authorList>
            <consortium name="The Broad Institute Genomics Platform"/>
            <consortium name="The Broad Institute Genome Sequencing Center for Infectious Disease"/>
            <person name="Wu L."/>
            <person name="Ma J."/>
        </authorList>
    </citation>
    <scope>NUCLEOTIDE SEQUENCE [LARGE SCALE GENOMIC DNA]</scope>
    <source>
        <strain evidence="2">CCTCC AB 2017081</strain>
    </source>
</reference>
<dbReference type="InterPro" id="IPR017850">
    <property type="entry name" value="Alkaline_phosphatase_core_sf"/>
</dbReference>
<dbReference type="PANTHER" id="PTHR10151:SF120">
    <property type="entry name" value="BIS(5'-ADENOSYL)-TRIPHOSPHATASE"/>
    <property type="match status" value="1"/>
</dbReference>
<proteinExistence type="predicted"/>
<dbReference type="EMBL" id="JBHRZG010000002">
    <property type="protein sequence ID" value="MFC3831822.1"/>
    <property type="molecule type" value="Genomic_DNA"/>
</dbReference>
<protein>
    <submittedName>
        <fullName evidence="1">Alkaline phosphatase family protein</fullName>
    </submittedName>
</protein>
<comment type="caution">
    <text evidence="1">The sequence shown here is derived from an EMBL/GenBank/DDBJ whole genome shotgun (WGS) entry which is preliminary data.</text>
</comment>
<dbReference type="PANTHER" id="PTHR10151">
    <property type="entry name" value="ECTONUCLEOTIDE PYROPHOSPHATASE/PHOSPHODIESTERASE"/>
    <property type="match status" value="1"/>
</dbReference>
<keyword evidence="2" id="KW-1185">Reference proteome</keyword>
<dbReference type="InterPro" id="IPR002591">
    <property type="entry name" value="Phosphodiest/P_Trfase"/>
</dbReference>
<evidence type="ECO:0000313" key="1">
    <source>
        <dbReference type="EMBL" id="MFC3831822.1"/>
    </source>
</evidence>
<evidence type="ECO:0000313" key="2">
    <source>
        <dbReference type="Proteomes" id="UP001595803"/>
    </source>
</evidence>
<dbReference type="RefSeq" id="WP_322473878.1">
    <property type="nucleotide sequence ID" value="NZ_JBHRZG010000002.1"/>
</dbReference>
<gene>
    <name evidence="1" type="ORF">ACFOSB_02960</name>
</gene>